<dbReference type="PROSITE" id="PS50112">
    <property type="entry name" value="PAS"/>
    <property type="match status" value="1"/>
</dbReference>
<dbReference type="InterPro" id="IPR013767">
    <property type="entry name" value="PAS_fold"/>
</dbReference>
<evidence type="ECO:0000313" key="4">
    <source>
        <dbReference type="Proteomes" id="UP001576774"/>
    </source>
</evidence>
<dbReference type="SUPFAM" id="SSF141868">
    <property type="entry name" value="EAL domain-like"/>
    <property type="match status" value="1"/>
</dbReference>
<protein>
    <submittedName>
        <fullName evidence="3">PAS domain S-box protein</fullName>
    </submittedName>
</protein>
<dbReference type="InterPro" id="IPR000700">
    <property type="entry name" value="PAS-assoc_C"/>
</dbReference>
<keyword evidence="4" id="KW-1185">Reference proteome</keyword>
<dbReference type="RefSeq" id="WP_413271240.1">
    <property type="nucleotide sequence ID" value="NZ_JBHFNQ010000113.1"/>
</dbReference>
<dbReference type="PANTHER" id="PTHR44757">
    <property type="entry name" value="DIGUANYLATE CYCLASE DGCP"/>
    <property type="match status" value="1"/>
</dbReference>
<dbReference type="SMART" id="SM00091">
    <property type="entry name" value="PAS"/>
    <property type="match status" value="1"/>
</dbReference>
<comment type="caution">
    <text evidence="3">The sequence shown here is derived from an EMBL/GenBank/DDBJ whole genome shotgun (WGS) entry which is preliminary data.</text>
</comment>
<accession>A0ABV4X5U7</accession>
<dbReference type="Pfam" id="PF00989">
    <property type="entry name" value="PAS"/>
    <property type="match status" value="1"/>
</dbReference>
<dbReference type="PROSITE" id="PS50113">
    <property type="entry name" value="PAC"/>
    <property type="match status" value="1"/>
</dbReference>
<proteinExistence type="predicted"/>
<feature type="domain" description="PAC" evidence="2">
    <location>
        <begin position="91"/>
        <end position="146"/>
    </location>
</feature>
<dbReference type="SMART" id="SM00086">
    <property type="entry name" value="PAC"/>
    <property type="match status" value="1"/>
</dbReference>
<dbReference type="InterPro" id="IPR000014">
    <property type="entry name" value="PAS"/>
</dbReference>
<feature type="domain" description="PAS" evidence="1">
    <location>
        <begin position="18"/>
        <end position="63"/>
    </location>
</feature>
<dbReference type="InterPro" id="IPR052155">
    <property type="entry name" value="Biofilm_reg_signaling"/>
</dbReference>
<sequence>MLDETTENTQTENFLKQALEQLTFHLENSPVGVVEWDNQSRVKRWSKQAEKMFGWQAEEVLGKCWDEWQFVFETDVDRVYKNAVSTRTAEEPMNIHYNRNYTKDGRVLDCEWYNSALLDEFGNVVSVLSLVLDVSDRKQAETELKKSEEQLKELGCEQGQGFYFSKALDPQAATALIISQQKQPKWGETVTIPESKKKLNPQVDRFKKVI</sequence>
<dbReference type="InterPro" id="IPR001610">
    <property type="entry name" value="PAC"/>
</dbReference>
<reference evidence="3 4" key="1">
    <citation type="submission" date="2024-09" db="EMBL/GenBank/DDBJ databases">
        <title>Floridaenema gen nov. (Aerosakkonemataceae, Aerosakkonematales ord. nov., Cyanobacteria) from benthic tropical and subtropical fresh waters, with the description of four new species.</title>
        <authorList>
            <person name="Moretto J.A."/>
            <person name="Berthold D.E."/>
            <person name="Lefler F.W."/>
            <person name="Huang I.-S."/>
            <person name="Laughinghouse H. IV."/>
        </authorList>
    </citation>
    <scope>NUCLEOTIDE SEQUENCE [LARGE SCALE GENOMIC DNA]</scope>
    <source>
        <strain evidence="3 4">BLCC-F46</strain>
    </source>
</reference>
<dbReference type="NCBIfam" id="TIGR00229">
    <property type="entry name" value="sensory_box"/>
    <property type="match status" value="1"/>
</dbReference>
<organism evidence="3 4">
    <name type="scientific">Floridaenema aerugineum BLCC-F46</name>
    <dbReference type="NCBI Taxonomy" id="3153654"/>
    <lineage>
        <taxon>Bacteria</taxon>
        <taxon>Bacillati</taxon>
        <taxon>Cyanobacteriota</taxon>
        <taxon>Cyanophyceae</taxon>
        <taxon>Oscillatoriophycideae</taxon>
        <taxon>Aerosakkonematales</taxon>
        <taxon>Aerosakkonemataceae</taxon>
        <taxon>Floridanema</taxon>
        <taxon>Floridanema aerugineum</taxon>
    </lineage>
</organism>
<evidence type="ECO:0000259" key="1">
    <source>
        <dbReference type="PROSITE" id="PS50112"/>
    </source>
</evidence>
<evidence type="ECO:0000313" key="3">
    <source>
        <dbReference type="EMBL" id="MFB2878162.1"/>
    </source>
</evidence>
<dbReference type="InterPro" id="IPR035965">
    <property type="entry name" value="PAS-like_dom_sf"/>
</dbReference>
<evidence type="ECO:0000259" key="2">
    <source>
        <dbReference type="PROSITE" id="PS50113"/>
    </source>
</evidence>
<gene>
    <name evidence="3" type="ORF">ACE1CC_15015</name>
</gene>
<name>A0ABV4X5U7_9CYAN</name>
<dbReference type="Proteomes" id="UP001576774">
    <property type="component" value="Unassembled WGS sequence"/>
</dbReference>
<dbReference type="PANTHER" id="PTHR44757:SF2">
    <property type="entry name" value="BIOFILM ARCHITECTURE MAINTENANCE PROTEIN MBAA"/>
    <property type="match status" value="1"/>
</dbReference>
<dbReference type="EMBL" id="JBHFNQ010000113">
    <property type="protein sequence ID" value="MFB2878162.1"/>
    <property type="molecule type" value="Genomic_DNA"/>
</dbReference>
<dbReference type="SUPFAM" id="SSF55785">
    <property type="entry name" value="PYP-like sensor domain (PAS domain)"/>
    <property type="match status" value="1"/>
</dbReference>
<dbReference type="CDD" id="cd00130">
    <property type="entry name" value="PAS"/>
    <property type="match status" value="1"/>
</dbReference>
<dbReference type="Gene3D" id="3.30.450.20">
    <property type="entry name" value="PAS domain"/>
    <property type="match status" value="1"/>
</dbReference>
<dbReference type="InterPro" id="IPR035919">
    <property type="entry name" value="EAL_sf"/>
</dbReference>